<protein>
    <submittedName>
        <fullName evidence="1">Uncharacterized protein</fullName>
    </submittedName>
</protein>
<reference evidence="1" key="1">
    <citation type="submission" date="2024-05" db="EMBL/GenBank/DDBJ databases">
        <title>Isolation and characterization of Sporomusa carbonis sp. nov., a carboxydotrophic hydrogenogen in the genus of Sporomusa isolated from a charcoal burning pile.</title>
        <authorList>
            <person name="Boeer T."/>
            <person name="Rosenbaum F."/>
            <person name="Eysell L."/>
            <person name="Mueller V."/>
            <person name="Daniel R."/>
            <person name="Poehlein A."/>
        </authorList>
    </citation>
    <scope>NUCLEOTIDE SEQUENCE [LARGE SCALE GENOMIC DNA]</scope>
    <source>
        <strain evidence="1">DSM 10669</strain>
    </source>
</reference>
<evidence type="ECO:0000313" key="1">
    <source>
        <dbReference type="EMBL" id="XFO69217.1"/>
    </source>
</evidence>
<proteinExistence type="predicted"/>
<organism evidence="1 2">
    <name type="scientific">Sporomusa silvacetica DSM 10669</name>
    <dbReference type="NCBI Taxonomy" id="1123289"/>
    <lineage>
        <taxon>Bacteria</taxon>
        <taxon>Bacillati</taxon>
        <taxon>Bacillota</taxon>
        <taxon>Negativicutes</taxon>
        <taxon>Selenomonadales</taxon>
        <taxon>Sporomusaceae</taxon>
        <taxon>Sporomusa</taxon>
    </lineage>
</organism>
<accession>A0ABZ3IU83</accession>
<dbReference type="EMBL" id="CP155573">
    <property type="protein sequence ID" value="XFO69217.1"/>
    <property type="molecule type" value="Genomic_DNA"/>
</dbReference>
<dbReference type="Proteomes" id="UP000216752">
    <property type="component" value="Chromosome"/>
</dbReference>
<gene>
    <name evidence="1" type="ORF">SPSIL_054480</name>
</gene>
<name>A0ABZ3IU83_9FIRM</name>
<keyword evidence="2" id="KW-1185">Reference proteome</keyword>
<evidence type="ECO:0000313" key="2">
    <source>
        <dbReference type="Proteomes" id="UP000216752"/>
    </source>
</evidence>
<sequence length="68" mass="8298">MINIYCAHDEIVEIEKLIPNPRKCDITSKLDRLIRIQDFKPTPDKLGYYRYNDTYNAYFEILSYDKRY</sequence>